<evidence type="ECO:0000256" key="2">
    <source>
        <dbReference type="SAM" id="MobiDB-lite"/>
    </source>
</evidence>
<evidence type="ECO:0008006" key="5">
    <source>
        <dbReference type="Google" id="ProtNLM"/>
    </source>
</evidence>
<feature type="compositionally biased region" description="Low complexity" evidence="2">
    <location>
        <begin position="27"/>
        <end position="43"/>
    </location>
</feature>
<sequence>MSGSKSRASNTQNFPVTRGVSATVASKLAKMAAASSDDSSTPDPVKDSPDILSTSQLVSELEKQRASLLKDMSTLIRESVGPLQTSVDALRETVSHFNGRLAAAESLAGDNFERITITERAVKTLQAQNKSLQDRLDDLENRSRRVNLRIINVPEGSEKGRNPTEFVSELLMKNLGPEVLPKPPELERAHRSLAPNPGPGGRPRPFVICFHRFQEREKVLRWARQHELKHRDTTLRVYPDVSANTAKKRAGFNKIKQALYQKGVKFRLLFPARLQVSYEGETFTFETPEDAQAFYNERLMNKE</sequence>
<dbReference type="InterPro" id="IPR042566">
    <property type="entry name" value="L1_C"/>
</dbReference>
<dbReference type="Gene3D" id="3.30.70.1820">
    <property type="entry name" value="L1 transposable element, RRM domain"/>
    <property type="match status" value="1"/>
</dbReference>
<accession>A0A8D0A8L6</accession>
<dbReference type="Ensembl" id="ENSSLUT00000052318.1">
    <property type="protein sequence ID" value="ENSSLUP00000050814.1"/>
    <property type="gene ID" value="ENSSLUG00000022127.1"/>
</dbReference>
<dbReference type="Proteomes" id="UP000694568">
    <property type="component" value="Unplaced"/>
</dbReference>
<keyword evidence="4" id="KW-1185">Reference proteome</keyword>
<reference evidence="3" key="2">
    <citation type="submission" date="2025-09" db="UniProtKB">
        <authorList>
            <consortium name="Ensembl"/>
        </authorList>
    </citation>
    <scope>IDENTIFICATION</scope>
</reference>
<feature type="coiled-coil region" evidence="1">
    <location>
        <begin position="115"/>
        <end position="149"/>
    </location>
</feature>
<feature type="region of interest" description="Disordered" evidence="2">
    <location>
        <begin position="27"/>
        <end position="51"/>
    </location>
</feature>
<dbReference type="PANTHER" id="PTHR11505">
    <property type="entry name" value="L1 TRANSPOSABLE ELEMENT-RELATED"/>
    <property type="match status" value="1"/>
</dbReference>
<organism evidence="3 4">
    <name type="scientific">Sander lucioperca</name>
    <name type="common">Pike-perch</name>
    <name type="synonym">Perca lucioperca</name>
    <dbReference type="NCBI Taxonomy" id="283035"/>
    <lineage>
        <taxon>Eukaryota</taxon>
        <taxon>Metazoa</taxon>
        <taxon>Chordata</taxon>
        <taxon>Craniata</taxon>
        <taxon>Vertebrata</taxon>
        <taxon>Euteleostomi</taxon>
        <taxon>Actinopterygii</taxon>
        <taxon>Neopterygii</taxon>
        <taxon>Teleostei</taxon>
        <taxon>Neoteleostei</taxon>
        <taxon>Acanthomorphata</taxon>
        <taxon>Eupercaria</taxon>
        <taxon>Perciformes</taxon>
        <taxon>Percoidei</taxon>
        <taxon>Percidae</taxon>
        <taxon>Luciopercinae</taxon>
        <taxon>Sander</taxon>
    </lineage>
</organism>
<protein>
    <recommendedName>
        <fullName evidence="5">L1 transposable element RRM domain-containing protein</fullName>
    </recommendedName>
</protein>
<evidence type="ECO:0000313" key="4">
    <source>
        <dbReference type="Proteomes" id="UP000694568"/>
    </source>
</evidence>
<dbReference type="Gene3D" id="3.30.250.20">
    <property type="entry name" value="L1 transposable element, C-terminal domain"/>
    <property type="match status" value="1"/>
</dbReference>
<dbReference type="GeneTree" id="ENSGT01150000287143"/>
<dbReference type="InterPro" id="IPR004244">
    <property type="entry name" value="Transposase_22"/>
</dbReference>
<dbReference type="AlphaFoldDB" id="A0A8D0A8L6"/>
<proteinExistence type="predicted"/>
<evidence type="ECO:0000313" key="3">
    <source>
        <dbReference type="Ensembl" id="ENSSLUP00000050814.1"/>
    </source>
</evidence>
<keyword evidence="1" id="KW-0175">Coiled coil</keyword>
<evidence type="ECO:0000256" key="1">
    <source>
        <dbReference type="SAM" id="Coils"/>
    </source>
</evidence>
<reference evidence="3" key="1">
    <citation type="submission" date="2025-08" db="UniProtKB">
        <authorList>
            <consortium name="Ensembl"/>
        </authorList>
    </citation>
    <scope>IDENTIFICATION</scope>
</reference>
<name>A0A8D0A8L6_SANLU</name>